<gene>
    <name evidence="4" type="ORF">ABB55_10745</name>
</gene>
<evidence type="ECO:0000256" key="1">
    <source>
        <dbReference type="ARBA" id="ARBA00009677"/>
    </source>
</evidence>
<dbReference type="EMBL" id="LJYW01000001">
    <property type="protein sequence ID" value="KPL52644.1"/>
    <property type="molecule type" value="Genomic_DNA"/>
</dbReference>
<reference evidence="4 5" key="1">
    <citation type="submission" date="2015-09" db="EMBL/GenBank/DDBJ databases">
        <authorList>
            <person name="Jackson K.R."/>
            <person name="Lunt B.L."/>
            <person name="Fisher J.N.B."/>
            <person name="Gardner A.V."/>
            <person name="Bailey M.E."/>
            <person name="Deus L.M."/>
            <person name="Earl A.S."/>
            <person name="Gibby P.D."/>
            <person name="Hartmann K.A."/>
            <person name="Liu J.E."/>
            <person name="Manci A.M."/>
            <person name="Nielsen D.A."/>
            <person name="Solomon M.B."/>
            <person name="Breakwell D.P."/>
            <person name="Burnett S.H."/>
            <person name="Grose J.H."/>
        </authorList>
    </citation>
    <scope>NUCLEOTIDE SEQUENCE [LARGE SCALE GENOMIC DNA]</scope>
    <source>
        <strain evidence="4 5">16</strain>
    </source>
</reference>
<comment type="caution">
    <text evidence="4">The sequence shown here is derived from an EMBL/GenBank/DDBJ whole genome shotgun (WGS) entry which is preliminary data.</text>
</comment>
<dbReference type="AlphaFoldDB" id="A0A0P6VQ78"/>
<evidence type="ECO:0000313" key="4">
    <source>
        <dbReference type="EMBL" id="KPL52644.1"/>
    </source>
</evidence>
<dbReference type="Pfam" id="PF06429">
    <property type="entry name" value="Flg_bbr_C"/>
    <property type="match status" value="1"/>
</dbReference>
<protein>
    <recommendedName>
        <fullName evidence="3">Flagellar basal-body/hook protein C-terminal domain-containing protein</fullName>
    </recommendedName>
</protein>
<dbReference type="InterPro" id="IPR010930">
    <property type="entry name" value="Flg_bb/hook_C_dom"/>
</dbReference>
<dbReference type="STRING" id="665126.ABB55_10745"/>
<dbReference type="OrthoDB" id="9794148at2"/>
<evidence type="ECO:0000313" key="5">
    <source>
        <dbReference type="Proteomes" id="UP000048984"/>
    </source>
</evidence>
<dbReference type="RefSeq" id="WP_054358807.1">
    <property type="nucleotide sequence ID" value="NZ_LJYW01000001.1"/>
</dbReference>
<comment type="similarity">
    <text evidence="1">Belongs to the flagella basal body rod proteins family.</text>
</comment>
<evidence type="ECO:0000259" key="3">
    <source>
        <dbReference type="Pfam" id="PF06429"/>
    </source>
</evidence>
<proteinExistence type="inferred from homology"/>
<feature type="region of interest" description="Disordered" evidence="2">
    <location>
        <begin position="56"/>
        <end position="88"/>
    </location>
</feature>
<evidence type="ECO:0000256" key="2">
    <source>
        <dbReference type="SAM" id="MobiDB-lite"/>
    </source>
</evidence>
<reference evidence="4 5" key="2">
    <citation type="submission" date="2015-10" db="EMBL/GenBank/DDBJ databases">
        <title>Draft Genome Sequence of Prosthecomicrobium hirschii ATCC 27832.</title>
        <authorList>
            <person name="Daniel J."/>
            <person name="Givan S.A."/>
            <person name="Brun Y.V."/>
            <person name="Brown P.J."/>
        </authorList>
    </citation>
    <scope>NUCLEOTIDE SEQUENCE [LARGE SCALE GENOMIC DNA]</scope>
    <source>
        <strain evidence="4 5">16</strain>
    </source>
</reference>
<dbReference type="Proteomes" id="UP000048984">
    <property type="component" value="Unassembled WGS sequence"/>
</dbReference>
<name>A0A0P6VQ78_9HYPH</name>
<organism evidence="4 5">
    <name type="scientific">Prosthecodimorpha hirschii</name>
    <dbReference type="NCBI Taxonomy" id="665126"/>
    <lineage>
        <taxon>Bacteria</taxon>
        <taxon>Pseudomonadati</taxon>
        <taxon>Pseudomonadota</taxon>
        <taxon>Alphaproteobacteria</taxon>
        <taxon>Hyphomicrobiales</taxon>
        <taxon>Ancalomicrobiaceae</taxon>
        <taxon>Prosthecodimorpha</taxon>
    </lineage>
</organism>
<sequence length="132" mass="13520">MSLAAISIALSGANAAVRRLENSAANVANVSTTGTVPDGTGASTAYQPMVVSQQSVPGGGVTTTLVPQRPGFTLRYDPTSPDADPRGMVGAPDIDLAGEAVTQLTARLDYRAALKVMQVADEMLQSTLDLTS</sequence>
<accession>A0A0P6VQ78</accession>
<keyword evidence="5" id="KW-1185">Reference proteome</keyword>
<feature type="domain" description="Flagellar basal-body/hook protein C-terminal" evidence="3">
    <location>
        <begin position="87"/>
        <end position="130"/>
    </location>
</feature>